<evidence type="ECO:0000256" key="1">
    <source>
        <dbReference type="ARBA" id="ARBA00023125"/>
    </source>
</evidence>
<protein>
    <submittedName>
        <fullName evidence="3">DNA-binding protein</fullName>
    </submittedName>
</protein>
<sequence>MSNNIAVNLKKLRKQKQITMEGLARQADVSLNTIAKIENGINKNPKIETVISLCKVLEIKIDELVR</sequence>
<dbReference type="Gene3D" id="1.10.260.40">
    <property type="entry name" value="lambda repressor-like DNA-binding domains"/>
    <property type="match status" value="1"/>
</dbReference>
<organism evidence="3 4">
    <name type="scientific">Candidatus Berkelbacteria bacterium CG_4_10_14_0_2_um_filter_35_9_33_12</name>
    <dbReference type="NCBI Taxonomy" id="1974499"/>
    <lineage>
        <taxon>Bacteria</taxon>
        <taxon>Candidatus Berkelbacteria</taxon>
    </lineage>
</organism>
<dbReference type="PROSITE" id="PS50943">
    <property type="entry name" value="HTH_CROC1"/>
    <property type="match status" value="1"/>
</dbReference>
<dbReference type="Pfam" id="PF01381">
    <property type="entry name" value="HTH_3"/>
    <property type="match status" value="1"/>
</dbReference>
<dbReference type="GO" id="GO:0003677">
    <property type="term" value="F:DNA binding"/>
    <property type="evidence" value="ECO:0007669"/>
    <property type="project" value="UniProtKB-KW"/>
</dbReference>
<feature type="domain" description="HTH cro/C1-type" evidence="2">
    <location>
        <begin position="9"/>
        <end position="64"/>
    </location>
</feature>
<keyword evidence="1 3" id="KW-0238">DNA-binding</keyword>
<evidence type="ECO:0000313" key="3">
    <source>
        <dbReference type="EMBL" id="PJA20286.1"/>
    </source>
</evidence>
<accession>A0A2M7W4M1</accession>
<proteinExistence type="predicted"/>
<dbReference type="AlphaFoldDB" id="A0A2M7W4M1"/>
<dbReference type="Proteomes" id="UP000230137">
    <property type="component" value="Unassembled WGS sequence"/>
</dbReference>
<dbReference type="SMART" id="SM00530">
    <property type="entry name" value="HTH_XRE"/>
    <property type="match status" value="1"/>
</dbReference>
<dbReference type="EMBL" id="PFQF01000031">
    <property type="protein sequence ID" value="PJA20286.1"/>
    <property type="molecule type" value="Genomic_DNA"/>
</dbReference>
<evidence type="ECO:0000259" key="2">
    <source>
        <dbReference type="PROSITE" id="PS50943"/>
    </source>
</evidence>
<dbReference type="InterPro" id="IPR010982">
    <property type="entry name" value="Lambda_DNA-bd_dom_sf"/>
</dbReference>
<comment type="caution">
    <text evidence="3">The sequence shown here is derived from an EMBL/GenBank/DDBJ whole genome shotgun (WGS) entry which is preliminary data.</text>
</comment>
<dbReference type="PANTHER" id="PTHR46558">
    <property type="entry name" value="TRACRIPTIONAL REGULATORY PROTEIN-RELATED-RELATED"/>
    <property type="match status" value="1"/>
</dbReference>
<evidence type="ECO:0000313" key="4">
    <source>
        <dbReference type="Proteomes" id="UP000230137"/>
    </source>
</evidence>
<name>A0A2M7W4M1_9BACT</name>
<reference evidence="4" key="1">
    <citation type="submission" date="2017-09" db="EMBL/GenBank/DDBJ databases">
        <title>Depth-based differentiation of microbial function through sediment-hosted aquifers and enrichment of novel symbionts in the deep terrestrial subsurface.</title>
        <authorList>
            <person name="Probst A.J."/>
            <person name="Ladd B."/>
            <person name="Jarett J.K."/>
            <person name="Geller-Mcgrath D.E."/>
            <person name="Sieber C.M.K."/>
            <person name="Emerson J.B."/>
            <person name="Anantharaman K."/>
            <person name="Thomas B.C."/>
            <person name="Malmstrom R."/>
            <person name="Stieglmeier M."/>
            <person name="Klingl A."/>
            <person name="Woyke T."/>
            <person name="Ryan C.M."/>
            <person name="Banfield J.F."/>
        </authorList>
    </citation>
    <scope>NUCLEOTIDE SEQUENCE [LARGE SCALE GENOMIC DNA]</scope>
</reference>
<dbReference type="CDD" id="cd00093">
    <property type="entry name" value="HTH_XRE"/>
    <property type="match status" value="1"/>
</dbReference>
<dbReference type="InterPro" id="IPR001387">
    <property type="entry name" value="Cro/C1-type_HTH"/>
</dbReference>
<gene>
    <name evidence="3" type="ORF">COX60_02050</name>
</gene>
<dbReference type="SUPFAM" id="SSF47413">
    <property type="entry name" value="lambda repressor-like DNA-binding domains"/>
    <property type="match status" value="1"/>
</dbReference>
<dbReference type="PANTHER" id="PTHR46558:SF4">
    <property type="entry name" value="DNA-BIDING PHAGE PROTEIN"/>
    <property type="match status" value="1"/>
</dbReference>